<dbReference type="PANTHER" id="PTHR43798">
    <property type="entry name" value="MONOACYLGLYCEROL LIPASE"/>
    <property type="match status" value="1"/>
</dbReference>
<dbReference type="Pfam" id="PF00561">
    <property type="entry name" value="Abhydrolase_1"/>
    <property type="match status" value="1"/>
</dbReference>
<dbReference type="RefSeq" id="WP_189606648.1">
    <property type="nucleotide sequence ID" value="NZ_BMXR01000001.1"/>
</dbReference>
<evidence type="ECO:0000313" key="4">
    <source>
        <dbReference type="EMBL" id="GGX39384.1"/>
    </source>
</evidence>
<dbReference type="InterPro" id="IPR000073">
    <property type="entry name" value="AB_hydrolase_1"/>
</dbReference>
<evidence type="ECO:0000256" key="1">
    <source>
        <dbReference type="SAM" id="SignalP"/>
    </source>
</evidence>
<protein>
    <submittedName>
        <fullName evidence="4">Alpha/beta hydrolase</fullName>
    </submittedName>
</protein>
<gene>
    <name evidence="4" type="ORF">GCM10007392_02170</name>
</gene>
<feature type="signal peptide" evidence="1">
    <location>
        <begin position="1"/>
        <end position="24"/>
    </location>
</feature>
<dbReference type="Pfam" id="PF08386">
    <property type="entry name" value="Abhydrolase_4"/>
    <property type="match status" value="1"/>
</dbReference>
<sequence length="507" mass="56314">MYKAASGWALLAVLGWTTTIPALADEVQIQDRILETVGSVDFHPCDLEAQGRARRVECATLAVPEDYDAPNGPTVDLLITRLKADTANPRPDPFLAIAGGPGQAASESFLFLDRVFDELDDERTFYLVDQRGTGHSGRQSCDFPDEEQLMLEYDAEVTRQTARECLEQFDGDPRQYTTSVAIRDLEQVRRALAVPQWNLMGVSYGTRVVQHYMRQYPESVRTAVLDSVVYPALNLGPGIAIESQAALDAFFLRCRETPNCADRYPQLESQFEALLNALTERPRSVTHENMHTGRQITRELTAAHVIGLVRFSLYHTDQTALLPPIIYEAHANDNFAPLARRAFELIRQSSQALAIGMHNAVVCTEDVPLIQPDRIDQQPVEATYMGDLVLNALQDTCSVWPQGVIDPNFKQPLYSDIPTLLFSGEWDPITPPAYAEKAMRNMSNARHFVLPGQGHSVSVLGCAPTLVAQFIQSASPAELDGTCLQRLRATPAFIDFNGPAQTRKRDD</sequence>
<comment type="caution">
    <text evidence="4">The sequence shown here is derived from an EMBL/GenBank/DDBJ whole genome shotgun (WGS) entry which is preliminary data.</text>
</comment>
<dbReference type="GO" id="GO:0016787">
    <property type="term" value="F:hydrolase activity"/>
    <property type="evidence" value="ECO:0007669"/>
    <property type="project" value="UniProtKB-KW"/>
</dbReference>
<dbReference type="AlphaFoldDB" id="A0A918K0Y9"/>
<name>A0A918K0Y9_9GAMM</name>
<dbReference type="SUPFAM" id="SSF53474">
    <property type="entry name" value="alpha/beta-Hydrolases"/>
    <property type="match status" value="1"/>
</dbReference>
<dbReference type="InterPro" id="IPR029058">
    <property type="entry name" value="AB_hydrolase_fold"/>
</dbReference>
<dbReference type="EMBL" id="BMXR01000001">
    <property type="protein sequence ID" value="GGX39384.1"/>
    <property type="molecule type" value="Genomic_DNA"/>
</dbReference>
<accession>A0A918K0Y9</accession>
<keyword evidence="5" id="KW-1185">Reference proteome</keyword>
<dbReference type="PANTHER" id="PTHR43798:SF27">
    <property type="entry name" value="HYDROLASE ALPHA_BETA HYDROLASE FOLD FAMILY"/>
    <property type="match status" value="1"/>
</dbReference>
<reference evidence="4" key="2">
    <citation type="submission" date="2020-09" db="EMBL/GenBank/DDBJ databases">
        <authorList>
            <person name="Sun Q."/>
            <person name="Kim S."/>
        </authorList>
    </citation>
    <scope>NUCLEOTIDE SEQUENCE</scope>
    <source>
        <strain evidence="4">KCTC 22169</strain>
    </source>
</reference>
<feature type="chain" id="PRO_5037686900" evidence="1">
    <location>
        <begin position="25"/>
        <end position="507"/>
    </location>
</feature>
<dbReference type="InterPro" id="IPR013595">
    <property type="entry name" value="Pept_S33_TAP-like_C"/>
</dbReference>
<reference evidence="4" key="1">
    <citation type="journal article" date="2014" name="Int. J. Syst. Evol. Microbiol.">
        <title>Complete genome sequence of Corynebacterium casei LMG S-19264T (=DSM 44701T), isolated from a smear-ripened cheese.</title>
        <authorList>
            <consortium name="US DOE Joint Genome Institute (JGI-PGF)"/>
            <person name="Walter F."/>
            <person name="Albersmeier A."/>
            <person name="Kalinowski J."/>
            <person name="Ruckert C."/>
        </authorList>
    </citation>
    <scope>NUCLEOTIDE SEQUENCE</scope>
    <source>
        <strain evidence="4">KCTC 22169</strain>
    </source>
</reference>
<keyword evidence="1" id="KW-0732">Signal</keyword>
<feature type="domain" description="Peptidase S33 tripeptidyl aminopeptidase-like C-terminal" evidence="3">
    <location>
        <begin position="385"/>
        <end position="483"/>
    </location>
</feature>
<dbReference type="Gene3D" id="3.40.50.1820">
    <property type="entry name" value="alpha/beta hydrolase"/>
    <property type="match status" value="1"/>
</dbReference>
<keyword evidence="4" id="KW-0378">Hydrolase</keyword>
<dbReference type="GO" id="GO:0016020">
    <property type="term" value="C:membrane"/>
    <property type="evidence" value="ECO:0007669"/>
    <property type="project" value="TreeGrafter"/>
</dbReference>
<organism evidence="4 5">
    <name type="scientific">Saccharospirillum salsuginis</name>
    <dbReference type="NCBI Taxonomy" id="418750"/>
    <lineage>
        <taxon>Bacteria</taxon>
        <taxon>Pseudomonadati</taxon>
        <taxon>Pseudomonadota</taxon>
        <taxon>Gammaproteobacteria</taxon>
        <taxon>Oceanospirillales</taxon>
        <taxon>Saccharospirillaceae</taxon>
        <taxon>Saccharospirillum</taxon>
    </lineage>
</organism>
<evidence type="ECO:0000259" key="3">
    <source>
        <dbReference type="Pfam" id="PF08386"/>
    </source>
</evidence>
<dbReference type="InterPro" id="IPR050266">
    <property type="entry name" value="AB_hydrolase_sf"/>
</dbReference>
<proteinExistence type="predicted"/>
<evidence type="ECO:0000313" key="5">
    <source>
        <dbReference type="Proteomes" id="UP000626148"/>
    </source>
</evidence>
<feature type="domain" description="AB hydrolase-1" evidence="2">
    <location>
        <begin position="93"/>
        <end position="231"/>
    </location>
</feature>
<dbReference type="Proteomes" id="UP000626148">
    <property type="component" value="Unassembled WGS sequence"/>
</dbReference>
<evidence type="ECO:0000259" key="2">
    <source>
        <dbReference type="Pfam" id="PF00561"/>
    </source>
</evidence>